<reference evidence="2" key="1">
    <citation type="journal article" date="2014" name="Int. J. Syst. Evol. Microbiol.">
        <title>Complete genome sequence of Corynebacterium casei LMG S-19264T (=DSM 44701T), isolated from a smear-ripened cheese.</title>
        <authorList>
            <consortium name="US DOE Joint Genome Institute (JGI-PGF)"/>
            <person name="Walter F."/>
            <person name="Albersmeier A."/>
            <person name="Kalinowski J."/>
            <person name="Ruckert C."/>
        </authorList>
    </citation>
    <scope>NUCLEOTIDE SEQUENCE</scope>
    <source>
        <strain evidence="2">JCM 11219</strain>
    </source>
</reference>
<organism evidence="2 3">
    <name type="scientific">Vulcanisaeta souniana JCM 11219</name>
    <dbReference type="NCBI Taxonomy" id="1293586"/>
    <lineage>
        <taxon>Archaea</taxon>
        <taxon>Thermoproteota</taxon>
        <taxon>Thermoprotei</taxon>
        <taxon>Thermoproteales</taxon>
        <taxon>Thermoproteaceae</taxon>
        <taxon>Vulcanisaeta</taxon>
    </lineage>
</organism>
<evidence type="ECO:0000313" key="3">
    <source>
        <dbReference type="Proteomes" id="UP000657075"/>
    </source>
</evidence>
<feature type="transmembrane region" description="Helical" evidence="1">
    <location>
        <begin position="12"/>
        <end position="36"/>
    </location>
</feature>
<dbReference type="InterPro" id="IPR036259">
    <property type="entry name" value="MFS_trans_sf"/>
</dbReference>
<gene>
    <name evidence="2" type="ORF">GCM10007112_05100</name>
</gene>
<keyword evidence="1" id="KW-1133">Transmembrane helix</keyword>
<comment type="caution">
    <text evidence="2">The sequence shown here is derived from an EMBL/GenBank/DDBJ whole genome shotgun (WGS) entry which is preliminary data.</text>
</comment>
<dbReference type="EMBL" id="BMNM01000001">
    <property type="protein sequence ID" value="GGI71163.1"/>
    <property type="molecule type" value="Genomic_DNA"/>
</dbReference>
<dbReference type="SUPFAM" id="SSF103473">
    <property type="entry name" value="MFS general substrate transporter"/>
    <property type="match status" value="1"/>
</dbReference>
<proteinExistence type="predicted"/>
<dbReference type="Proteomes" id="UP000657075">
    <property type="component" value="Unassembled WGS sequence"/>
</dbReference>
<name>A0A830ED62_9CREN</name>
<keyword evidence="1" id="KW-0472">Membrane</keyword>
<evidence type="ECO:0000256" key="1">
    <source>
        <dbReference type="SAM" id="Phobius"/>
    </source>
</evidence>
<protein>
    <recommendedName>
        <fullName evidence="4">Major facilitator superfamily (MFS) profile domain-containing protein</fullName>
    </recommendedName>
</protein>
<accession>A0A830ED62</accession>
<sequence>MLMMAAIYVHELMSAIVAMIISMIGIAGMTITKITLLISSASRERMATMTRANTAMRLMGNTLGPVIAGSLETTYRTPLLAYYLNGMPIFYEVPGKESFV</sequence>
<keyword evidence="1" id="KW-0812">Transmembrane</keyword>
<evidence type="ECO:0000313" key="2">
    <source>
        <dbReference type="EMBL" id="GGI71163.1"/>
    </source>
</evidence>
<dbReference type="AlphaFoldDB" id="A0A830ED62"/>
<evidence type="ECO:0008006" key="4">
    <source>
        <dbReference type="Google" id="ProtNLM"/>
    </source>
</evidence>
<reference evidence="2" key="2">
    <citation type="submission" date="2020-09" db="EMBL/GenBank/DDBJ databases">
        <authorList>
            <person name="Sun Q."/>
            <person name="Ohkuma M."/>
        </authorList>
    </citation>
    <scope>NUCLEOTIDE SEQUENCE</scope>
    <source>
        <strain evidence="2">JCM 11219</strain>
    </source>
</reference>